<organism evidence="2 3">
    <name type="scientific">Cirrhinus molitorella</name>
    <name type="common">mud carp</name>
    <dbReference type="NCBI Taxonomy" id="172907"/>
    <lineage>
        <taxon>Eukaryota</taxon>
        <taxon>Metazoa</taxon>
        <taxon>Chordata</taxon>
        <taxon>Craniata</taxon>
        <taxon>Vertebrata</taxon>
        <taxon>Euteleostomi</taxon>
        <taxon>Actinopterygii</taxon>
        <taxon>Neopterygii</taxon>
        <taxon>Teleostei</taxon>
        <taxon>Ostariophysi</taxon>
        <taxon>Cypriniformes</taxon>
        <taxon>Cyprinidae</taxon>
        <taxon>Labeoninae</taxon>
        <taxon>Labeonini</taxon>
        <taxon>Cirrhinus</taxon>
    </lineage>
</organism>
<comment type="caution">
    <text evidence="2">The sequence shown here is derived from an EMBL/GenBank/DDBJ whole genome shotgun (WGS) entry which is preliminary data.</text>
</comment>
<accession>A0ABR3P0Z8</accession>
<feature type="chain" id="PRO_5045949214" description="Secreted protein" evidence="1">
    <location>
        <begin position="32"/>
        <end position="95"/>
    </location>
</feature>
<reference evidence="2 3" key="1">
    <citation type="submission" date="2023-09" db="EMBL/GenBank/DDBJ databases">
        <authorList>
            <person name="Wang M."/>
        </authorList>
    </citation>
    <scope>NUCLEOTIDE SEQUENCE [LARGE SCALE GENOMIC DNA]</scope>
    <source>
        <strain evidence="2">GT-2023</strain>
        <tissue evidence="2">Liver</tissue>
    </source>
</reference>
<feature type="signal peptide" evidence="1">
    <location>
        <begin position="1"/>
        <end position="31"/>
    </location>
</feature>
<evidence type="ECO:0000313" key="2">
    <source>
        <dbReference type="EMBL" id="KAL1282777.1"/>
    </source>
</evidence>
<dbReference type="EMBL" id="JAYMGO010000001">
    <property type="protein sequence ID" value="KAL1282777.1"/>
    <property type="molecule type" value="Genomic_DNA"/>
</dbReference>
<keyword evidence="3" id="KW-1185">Reference proteome</keyword>
<proteinExistence type="predicted"/>
<evidence type="ECO:0008006" key="4">
    <source>
        <dbReference type="Google" id="ProtNLM"/>
    </source>
</evidence>
<name>A0ABR3P0Z8_9TELE</name>
<evidence type="ECO:0000256" key="1">
    <source>
        <dbReference type="SAM" id="SignalP"/>
    </source>
</evidence>
<evidence type="ECO:0000313" key="3">
    <source>
        <dbReference type="Proteomes" id="UP001558613"/>
    </source>
</evidence>
<dbReference type="Proteomes" id="UP001558613">
    <property type="component" value="Unassembled WGS sequence"/>
</dbReference>
<gene>
    <name evidence="2" type="ORF">QQF64_001580</name>
</gene>
<protein>
    <recommendedName>
        <fullName evidence="4">Secreted protein</fullName>
    </recommendedName>
</protein>
<keyword evidence="1" id="KW-0732">Signal</keyword>
<sequence>MDMQPLHMIKMRSDIILVLILTAVIVPLCTSQSENKCLRASFCRTGLPIPPSSLYESFRLAFTLPIRFSFTIFSAPPGSVPSQSAVMLVFSSSCV</sequence>